<keyword evidence="5 7" id="KW-0472">Membrane</keyword>
<keyword evidence="4 7" id="KW-1133">Transmembrane helix</keyword>
<dbReference type="OMA" id="MSHAICI"/>
<evidence type="ECO:0000313" key="8">
    <source>
        <dbReference type="EMBL" id="CAP38799.2"/>
    </source>
</evidence>
<dbReference type="STRING" id="6238.A8Y1M9"/>
<comment type="subcellular location">
    <subcellularLocation>
        <location evidence="1">Membrane</location>
        <topology evidence="1">Multi-pass membrane protein</topology>
    </subcellularLocation>
</comment>
<feature type="region of interest" description="Disordered" evidence="6">
    <location>
        <begin position="90"/>
        <end position="111"/>
    </location>
</feature>
<proteinExistence type="inferred from homology"/>
<dbReference type="PANTHER" id="PTHR20855:SF3">
    <property type="entry name" value="LD03007P"/>
    <property type="match status" value="1"/>
</dbReference>
<feature type="transmembrane region" description="Helical" evidence="7">
    <location>
        <begin position="387"/>
        <end position="413"/>
    </location>
</feature>
<dbReference type="InParanoid" id="A8Y1M9"/>
<dbReference type="GO" id="GO:0016020">
    <property type="term" value="C:membrane"/>
    <property type="evidence" value="ECO:0007669"/>
    <property type="project" value="UniProtKB-SubCell"/>
</dbReference>
<dbReference type="WormBase" id="CBG22146">
    <property type="protein sequence ID" value="CBP42223"/>
    <property type="gene ID" value="WBGene00040769"/>
</dbReference>
<reference evidence="8 9" key="1">
    <citation type="journal article" date="2003" name="PLoS Biol.">
        <title>The genome sequence of Caenorhabditis briggsae: a platform for comparative genomics.</title>
        <authorList>
            <person name="Stein L.D."/>
            <person name="Bao Z."/>
            <person name="Blasiar D."/>
            <person name="Blumenthal T."/>
            <person name="Brent M.R."/>
            <person name="Chen N."/>
            <person name="Chinwalla A."/>
            <person name="Clarke L."/>
            <person name="Clee C."/>
            <person name="Coghlan A."/>
            <person name="Coulson A."/>
            <person name="D'Eustachio P."/>
            <person name="Fitch D.H."/>
            <person name="Fulton L.A."/>
            <person name="Fulton R.E."/>
            <person name="Griffiths-Jones S."/>
            <person name="Harris T.W."/>
            <person name="Hillier L.W."/>
            <person name="Kamath R."/>
            <person name="Kuwabara P.E."/>
            <person name="Mardis E.R."/>
            <person name="Marra M.A."/>
            <person name="Miner T.L."/>
            <person name="Minx P."/>
            <person name="Mullikin J.C."/>
            <person name="Plumb R.W."/>
            <person name="Rogers J."/>
            <person name="Schein J.E."/>
            <person name="Sohrmann M."/>
            <person name="Spieth J."/>
            <person name="Stajich J.E."/>
            <person name="Wei C."/>
            <person name="Willey D."/>
            <person name="Wilson R.K."/>
            <person name="Durbin R."/>
            <person name="Waterston R.H."/>
        </authorList>
    </citation>
    <scope>NUCLEOTIDE SEQUENCE [LARGE SCALE GENOMIC DNA]</scope>
    <source>
        <strain evidence="8 9">AF16</strain>
    </source>
</reference>
<feature type="compositionally biased region" description="Low complexity" evidence="6">
    <location>
        <begin position="92"/>
        <end position="104"/>
    </location>
</feature>
<dbReference type="KEGG" id="cbr:CBG_22146"/>
<dbReference type="RefSeq" id="XP_045097494.1">
    <property type="nucleotide sequence ID" value="XM_045241842.1"/>
</dbReference>
<feature type="region of interest" description="Disordered" evidence="6">
    <location>
        <begin position="159"/>
        <end position="188"/>
    </location>
</feature>
<dbReference type="AlphaFoldDB" id="A8Y1M9"/>
<gene>
    <name evidence="8 10" type="ORF">CBG22146</name>
    <name evidence="8" type="ORF">CBG_22146</name>
</gene>
<dbReference type="PANTHER" id="PTHR20855">
    <property type="entry name" value="ADIPOR/PROGESTIN RECEPTOR-RELATED"/>
    <property type="match status" value="1"/>
</dbReference>
<dbReference type="eggNOG" id="KOG4243">
    <property type="taxonomic scope" value="Eukaryota"/>
</dbReference>
<name>A8Y1M9_CAEBR</name>
<feature type="transmembrane region" description="Helical" evidence="7">
    <location>
        <begin position="508"/>
        <end position="525"/>
    </location>
</feature>
<feature type="transmembrane region" description="Helical" evidence="7">
    <location>
        <begin position="537"/>
        <end position="557"/>
    </location>
</feature>
<feature type="transmembrane region" description="Helical" evidence="7">
    <location>
        <begin position="457"/>
        <end position="474"/>
    </location>
</feature>
<evidence type="ECO:0000313" key="9">
    <source>
        <dbReference type="Proteomes" id="UP000008549"/>
    </source>
</evidence>
<evidence type="ECO:0000256" key="4">
    <source>
        <dbReference type="ARBA" id="ARBA00022989"/>
    </source>
</evidence>
<keyword evidence="9" id="KW-1185">Reference proteome</keyword>
<sequence length="569" mass="64212">MNSNNALDLKSKRIVYQMSLELEQTDVNHDFHNALLSLQMPDLDKNSGFDGFLKLQEDIKESLRNFMRFGQKSDLLSQLNGQQLKCVSQMLKSRSTTSSSGKTSNGEYSGERIRAKSVKAVEEDIPPVPFGIPPLEVNGLYRDDGLDEEEHYSDMDWLNSQRSSRFPEEPIPKSAPVKSKTPEVPKSVKFSEPVKKIASRARPIQKSDAQIQTDQLVLKKDEQEENLKKTSGRSEKITAETGTNCRLLITPRVEEDFSGKSSPLLSPISTVPSDISEGEVLGPVSNVIVVRTDGSIVPTPRVLEDDEENILIAKSVSPFGVAEIDIPDTPPPKISYKNRRAGKGEAYEPTSHEHVANTVSHAVGIGPSIFIFYFFMCEYAHRELQHILMVIYGTFTTLLFTTSTVYHFCEFLFRQQNKHRKLRYYLHICDRAAIYLFIAASYTPWLTLRHCGLPGLNLKWMIWVFALLGILYQYNFHERYKTLETILYIFIAAGPSVAIFTMNDRTGLEWMMIGGMMYAVGVVFFKLDGILAFAHAIWHVFVILGASCHTYAVYAFLLGPDKNNPVPDV</sequence>
<dbReference type="FunCoup" id="A8Y1M9">
    <property type="interactions" value="1320"/>
</dbReference>
<evidence type="ECO:0000256" key="3">
    <source>
        <dbReference type="ARBA" id="ARBA00022692"/>
    </source>
</evidence>
<evidence type="ECO:0000256" key="2">
    <source>
        <dbReference type="ARBA" id="ARBA00007018"/>
    </source>
</evidence>
<dbReference type="HOGENOM" id="CLU_479168_0_0_1"/>
<evidence type="ECO:0000256" key="7">
    <source>
        <dbReference type="SAM" id="Phobius"/>
    </source>
</evidence>
<dbReference type="InterPro" id="IPR004254">
    <property type="entry name" value="AdipoR/HlyIII-related"/>
</dbReference>
<dbReference type="CTD" id="8580916"/>
<reference evidence="8 9" key="2">
    <citation type="journal article" date="2011" name="PLoS Genet.">
        <title>Caenorhabditis briggsae recombinant inbred line genotypes reveal inter-strain incompatibility and the evolution of recombination.</title>
        <authorList>
            <person name="Ross J.A."/>
            <person name="Koboldt D.C."/>
            <person name="Staisch J.E."/>
            <person name="Chamberlin H.M."/>
            <person name="Gupta B.P."/>
            <person name="Miller R.D."/>
            <person name="Baird S.E."/>
            <person name="Haag E.S."/>
        </authorList>
    </citation>
    <scope>NUCLEOTIDE SEQUENCE [LARGE SCALE GENOMIC DNA]</scope>
    <source>
        <strain evidence="8 9">AF16</strain>
    </source>
</reference>
<dbReference type="Proteomes" id="UP000008549">
    <property type="component" value="Unassembled WGS sequence"/>
</dbReference>
<feature type="transmembrane region" description="Helical" evidence="7">
    <location>
        <begin position="486"/>
        <end position="502"/>
    </location>
</feature>
<keyword evidence="3 7" id="KW-0812">Transmembrane</keyword>
<organism evidence="8 9">
    <name type="scientific">Caenorhabditis briggsae</name>
    <dbReference type="NCBI Taxonomy" id="6238"/>
    <lineage>
        <taxon>Eukaryota</taxon>
        <taxon>Metazoa</taxon>
        <taxon>Ecdysozoa</taxon>
        <taxon>Nematoda</taxon>
        <taxon>Chromadorea</taxon>
        <taxon>Rhabditida</taxon>
        <taxon>Rhabditina</taxon>
        <taxon>Rhabditomorpha</taxon>
        <taxon>Rhabditoidea</taxon>
        <taxon>Rhabditidae</taxon>
        <taxon>Peloderinae</taxon>
        <taxon>Caenorhabditis</taxon>
    </lineage>
</organism>
<evidence type="ECO:0000256" key="6">
    <source>
        <dbReference type="SAM" id="MobiDB-lite"/>
    </source>
</evidence>
<dbReference type="EMBL" id="HE601428">
    <property type="protein sequence ID" value="CAP38799.2"/>
    <property type="molecule type" value="Genomic_DNA"/>
</dbReference>
<evidence type="ECO:0000256" key="5">
    <source>
        <dbReference type="ARBA" id="ARBA00023136"/>
    </source>
</evidence>
<evidence type="ECO:0000313" key="10">
    <source>
        <dbReference type="WormBase" id="CBG22146"/>
    </source>
</evidence>
<protein>
    <submittedName>
        <fullName evidence="8">Protein CBG22146</fullName>
    </submittedName>
</protein>
<dbReference type="Pfam" id="PF03006">
    <property type="entry name" value="HlyIII"/>
    <property type="match status" value="1"/>
</dbReference>
<comment type="similarity">
    <text evidence="2">Belongs to the ADIPOR family.</text>
</comment>
<evidence type="ECO:0000256" key="1">
    <source>
        <dbReference type="ARBA" id="ARBA00004141"/>
    </source>
</evidence>
<feature type="transmembrane region" description="Helical" evidence="7">
    <location>
        <begin position="425"/>
        <end position="445"/>
    </location>
</feature>
<accession>A8Y1M9</accession>
<dbReference type="GeneID" id="8580916"/>